<evidence type="ECO:0000256" key="7">
    <source>
        <dbReference type="ARBA" id="ARBA00023194"/>
    </source>
</evidence>
<dbReference type="Pfam" id="PF00668">
    <property type="entry name" value="Condensation"/>
    <property type="match status" value="2"/>
</dbReference>
<dbReference type="GO" id="GO:0031177">
    <property type="term" value="F:phosphopantetheine binding"/>
    <property type="evidence" value="ECO:0007669"/>
    <property type="project" value="TreeGrafter"/>
</dbReference>
<dbReference type="Gene3D" id="3.30.559.10">
    <property type="entry name" value="Chloramphenicol acetyltransferase-like domain"/>
    <property type="match status" value="2"/>
</dbReference>
<dbReference type="InterPro" id="IPR020845">
    <property type="entry name" value="AMP-binding_CS"/>
</dbReference>
<dbReference type="Gene3D" id="2.30.38.10">
    <property type="entry name" value="Luciferase, Domain 3"/>
    <property type="match status" value="1"/>
</dbReference>
<evidence type="ECO:0000256" key="6">
    <source>
        <dbReference type="ARBA" id="ARBA00022737"/>
    </source>
</evidence>
<dbReference type="SUPFAM" id="SSF56801">
    <property type="entry name" value="Acetyl-CoA synthetase-like"/>
    <property type="match status" value="1"/>
</dbReference>
<keyword evidence="4" id="KW-0597">Phosphoprotein</keyword>
<dbReference type="EMBL" id="JNVM01000004">
    <property type="protein sequence ID" value="KEQ27339.1"/>
    <property type="molecule type" value="Genomic_DNA"/>
</dbReference>
<dbReference type="SUPFAM" id="SSF47336">
    <property type="entry name" value="ACP-like"/>
    <property type="match status" value="1"/>
</dbReference>
<protein>
    <recommendedName>
        <fullName evidence="9">Carrier domain-containing protein</fullName>
    </recommendedName>
</protein>
<dbReference type="PANTHER" id="PTHR45527">
    <property type="entry name" value="NONRIBOSOMAL PEPTIDE SYNTHETASE"/>
    <property type="match status" value="1"/>
</dbReference>
<dbReference type="InterPro" id="IPR036736">
    <property type="entry name" value="ACP-like_sf"/>
</dbReference>
<sequence>MSENTNQRFPLTQAQLRIWYTEMMNPDTTLNMLSESLKIQGGPLDVDVLKQAIYHIIRQNDAFRIRIAFENNEPMQWFEQPANIVPECDYAEVDGYAEAEAWTDRFNLIPIGMFEPRLYHIVILKVNENEHWVVCKFNHIILDGISSDTMLHLVMEYYIEIAKGNVPAHRAQSTYLDYINADQEYGKSDRYQKDKEYWLDKFRTLPEVMGVKSYSAHAVSTEAKRKSVVISGDFYEKLRAFSEQSNVSLFTLFLTVLYVYLYKATGNEDISVGTILANRTSKKEKETLGMFASTIAGRISVDPDQSLLSLLHHVSKEQKSDLRHQKYPYNQLIQDLRETYPNKQEVQDLYRVSMEYLPLRYEHYDNLSVRHCPNFGGHEAGDFLVDVYDSIDDRLIDLHVSYRAQLYDDGEASRLVDQLLAIVNQMLDRPDQTLRELSLLSDKERENILTRFNPSAVDDSQEQMLHVRFEEQAAKTPEHIAVVDKDKPLTYGELNERANRLAGVLRDRGIGRESIVGILADRSTETLVGVMAVWKAGGAYVPLDPDYPQDRIQFMLEDSASTVLLTQTGLKDRVQAWLAQDAALQTVLCLDDEALYAGDPANVPNVNEPHDLAYVIYTSGTTGRPKGVMIEHRSLTNTAAAYRREYRLDESPVRLLQLASFSFDVFVGDVARTLYNGGTMVICPKEDRIDPARMYRWIRDYGITVFESTPALIVPFMEYVAENGLDMSSMKLLITSSDSCSVTDYQVLQERYGSQFRIINAYGVTEAAIDSSFYDEPLSKLPDTGNVPIGKAWLNAKFYIVDSQMNPVPVGFLGELCIGGIGVARGYLNRPELTAEKFVDSPFASGERLYRTGDLARWMEDGNVDFIGRIDYQVKIRGFRIELGEIESAMLRFEGVKQAIVVDRTDERGQKYLAGYAAAEETFKLDELQTYLKQTLPSHMVPSRLMRLERLPLTPNGKIDRKALPVPDGIVQTGAEYEAPSKPQEIKLAGIWQDVLGLEKIGLNDNFFDLGGHSLRATILASKIQKEMNVEFPMRDVFRFSTMGEMAQAIAKMEESLYESIPAVEEREYYPVSSAQKRLYILRQLDGAEHIYNMPVALIIDGQLDRERVEQAFRGLIARHEALRTGFELVNGDPVQRVYREVEFVLESGQAGEEEAGEIIQQYVRPFDLERPPLLRAGLISLGRERQILLFDVHHIVSDGISLNILLDELIRLYHGEELAPLRVQYKDYAVWQQSDAQRERMKRQEAYWTSALDGELPMLELPTDFARPSERSYEGDELRFVMDKAKAEALQQIAEDTGATLYMLLLAAYTILLHKYSGQEDVIVGTPIAGRTHADVEPIVGMFVNSLAIRSYPAGDKPFLSYIEEIKETTLQAFENQDYPLEELLEKVQVAWDQGRNPLFDTMFVLQNADDHITHFGELPAEAYAFKHTIAKFDLTLEITLENGALNGLFEYCTKLFSENMIDNFAQDFNGVLSQICEHPYILIKDIALSGNSEQEEISAEAIDFVF</sequence>
<dbReference type="Gene3D" id="3.40.50.980">
    <property type="match status" value="2"/>
</dbReference>
<evidence type="ECO:0000256" key="8">
    <source>
        <dbReference type="ARBA" id="ARBA00023268"/>
    </source>
</evidence>
<dbReference type="SUPFAM" id="SSF52777">
    <property type="entry name" value="CoA-dependent acyltransferases"/>
    <property type="match status" value="4"/>
</dbReference>
<dbReference type="GO" id="GO:0008610">
    <property type="term" value="P:lipid biosynthetic process"/>
    <property type="evidence" value="ECO:0007669"/>
    <property type="project" value="UniProtKB-ARBA"/>
</dbReference>
<dbReference type="Gene3D" id="3.30.300.30">
    <property type="match status" value="1"/>
</dbReference>
<name>A0A081P9G6_9BACL</name>
<proteinExistence type="inferred from homology"/>
<evidence type="ECO:0000313" key="11">
    <source>
        <dbReference type="Proteomes" id="UP000028123"/>
    </source>
</evidence>
<evidence type="ECO:0000256" key="1">
    <source>
        <dbReference type="ARBA" id="ARBA00001957"/>
    </source>
</evidence>
<comment type="cofactor">
    <cofactor evidence="1">
        <name>pantetheine 4'-phosphate</name>
        <dbReference type="ChEBI" id="CHEBI:47942"/>
    </cofactor>
</comment>
<evidence type="ECO:0000256" key="4">
    <source>
        <dbReference type="ARBA" id="ARBA00022553"/>
    </source>
</evidence>
<feature type="domain" description="Carrier" evidence="9">
    <location>
        <begin position="979"/>
        <end position="1054"/>
    </location>
</feature>
<dbReference type="InterPro" id="IPR010071">
    <property type="entry name" value="AA_adenyl_dom"/>
</dbReference>
<evidence type="ECO:0000256" key="3">
    <source>
        <dbReference type="ARBA" id="ARBA00022450"/>
    </source>
</evidence>
<comment type="similarity">
    <text evidence="2">Belongs to the ATP-dependent AMP-binding enzyme family.</text>
</comment>
<dbReference type="OrthoDB" id="9765680at2"/>
<dbReference type="InterPro" id="IPR020459">
    <property type="entry name" value="AMP-binding"/>
</dbReference>
<dbReference type="GO" id="GO:0009366">
    <property type="term" value="C:enterobactin synthetase complex"/>
    <property type="evidence" value="ECO:0007669"/>
    <property type="project" value="TreeGrafter"/>
</dbReference>
<keyword evidence="8" id="KW-0511">Multifunctional enzyme</keyword>
<accession>A0A081P9G6</accession>
<dbReference type="Pfam" id="PF00550">
    <property type="entry name" value="PP-binding"/>
    <property type="match status" value="1"/>
</dbReference>
<dbReference type="InterPro" id="IPR009081">
    <property type="entry name" value="PP-bd_ACP"/>
</dbReference>
<dbReference type="PANTHER" id="PTHR45527:SF1">
    <property type="entry name" value="FATTY ACID SYNTHASE"/>
    <property type="match status" value="1"/>
</dbReference>
<dbReference type="RefSeq" id="WP_051775117.1">
    <property type="nucleotide sequence ID" value="NZ_FYEP01000014.1"/>
</dbReference>
<keyword evidence="5" id="KW-0436">Ligase</keyword>
<reference evidence="10" key="1">
    <citation type="submission" date="2014-06" db="EMBL/GenBank/DDBJ databases">
        <title>Draft genome sequence of Paenibacillus sp. MSt1.</title>
        <authorList>
            <person name="Aw Y.K."/>
            <person name="Ong K.S."/>
            <person name="Gan H.M."/>
            <person name="Lee S.M."/>
        </authorList>
    </citation>
    <scope>NUCLEOTIDE SEQUENCE [LARGE SCALE GENOMIC DNA]</scope>
    <source>
        <strain evidence="10">MSt1</strain>
    </source>
</reference>
<gene>
    <name evidence="10" type="ORF">ET33_26105</name>
</gene>
<dbReference type="PROSITE" id="PS50075">
    <property type="entry name" value="CARRIER"/>
    <property type="match status" value="1"/>
</dbReference>
<dbReference type="InterPro" id="IPR025110">
    <property type="entry name" value="AMP-bd_C"/>
</dbReference>
<dbReference type="GO" id="GO:0005829">
    <property type="term" value="C:cytosol"/>
    <property type="evidence" value="ECO:0007669"/>
    <property type="project" value="TreeGrafter"/>
</dbReference>
<dbReference type="InterPro" id="IPR000873">
    <property type="entry name" value="AMP-dep_synth/lig_dom"/>
</dbReference>
<dbReference type="FunFam" id="1.10.1200.10:FF:000005">
    <property type="entry name" value="Nonribosomal peptide synthetase 1"/>
    <property type="match status" value="1"/>
</dbReference>
<dbReference type="InterPro" id="IPR001242">
    <property type="entry name" value="Condensation_dom"/>
</dbReference>
<dbReference type="GO" id="GO:0047527">
    <property type="term" value="F:2,3-dihydroxybenzoate-serine ligase activity"/>
    <property type="evidence" value="ECO:0007669"/>
    <property type="project" value="TreeGrafter"/>
</dbReference>
<dbReference type="Gene3D" id="3.30.559.30">
    <property type="entry name" value="Nonribosomal peptide synthetase, condensation domain"/>
    <property type="match status" value="2"/>
</dbReference>
<keyword evidence="6" id="KW-0677">Repeat</keyword>
<keyword evidence="11" id="KW-1185">Reference proteome</keyword>
<comment type="caution">
    <text evidence="10">The sequence shown here is derived from an EMBL/GenBank/DDBJ whole genome shotgun (WGS) entry which is preliminary data.</text>
</comment>
<dbReference type="FunFam" id="3.30.300.30:FF:000010">
    <property type="entry name" value="Enterobactin synthetase component F"/>
    <property type="match status" value="1"/>
</dbReference>
<dbReference type="PRINTS" id="PR00154">
    <property type="entry name" value="AMPBINDING"/>
</dbReference>
<evidence type="ECO:0000256" key="5">
    <source>
        <dbReference type="ARBA" id="ARBA00022598"/>
    </source>
</evidence>
<dbReference type="Pfam" id="PF00501">
    <property type="entry name" value="AMP-binding"/>
    <property type="match status" value="1"/>
</dbReference>
<dbReference type="PROSITE" id="PS00455">
    <property type="entry name" value="AMP_BINDING"/>
    <property type="match status" value="1"/>
</dbReference>
<keyword evidence="3" id="KW-0596">Phosphopantetheine</keyword>
<evidence type="ECO:0000256" key="2">
    <source>
        <dbReference type="ARBA" id="ARBA00006432"/>
    </source>
</evidence>
<organism evidence="10 11">
    <name type="scientific">Paenibacillus tyrfis</name>
    <dbReference type="NCBI Taxonomy" id="1501230"/>
    <lineage>
        <taxon>Bacteria</taxon>
        <taxon>Bacillati</taxon>
        <taxon>Bacillota</taxon>
        <taxon>Bacilli</taxon>
        <taxon>Bacillales</taxon>
        <taxon>Paenibacillaceae</taxon>
        <taxon>Paenibacillus</taxon>
    </lineage>
</organism>
<dbReference type="CDD" id="cd19531">
    <property type="entry name" value="LCL_NRPS-like"/>
    <property type="match status" value="1"/>
</dbReference>
<dbReference type="FunFam" id="3.40.50.12780:FF:000012">
    <property type="entry name" value="Non-ribosomal peptide synthetase"/>
    <property type="match status" value="1"/>
</dbReference>
<dbReference type="FunFam" id="2.30.38.10:FF:000001">
    <property type="entry name" value="Non-ribosomal peptide synthetase PvdI"/>
    <property type="match status" value="1"/>
</dbReference>
<evidence type="ECO:0000313" key="10">
    <source>
        <dbReference type="EMBL" id="KEQ27339.1"/>
    </source>
</evidence>
<dbReference type="eggNOG" id="COG1020">
    <property type="taxonomic scope" value="Bacteria"/>
</dbReference>
<dbReference type="FunFam" id="3.40.50.980:FF:000001">
    <property type="entry name" value="Non-ribosomal peptide synthetase"/>
    <property type="match status" value="1"/>
</dbReference>
<dbReference type="NCBIfam" id="TIGR01733">
    <property type="entry name" value="AA-adenyl-dom"/>
    <property type="match status" value="1"/>
</dbReference>
<dbReference type="Proteomes" id="UP000028123">
    <property type="component" value="Unassembled WGS sequence"/>
</dbReference>
<dbReference type="Pfam" id="PF13193">
    <property type="entry name" value="AMP-binding_C"/>
    <property type="match status" value="1"/>
</dbReference>
<dbReference type="InterPro" id="IPR023213">
    <property type="entry name" value="CAT-like_dom_sf"/>
</dbReference>
<keyword evidence="7" id="KW-0045">Antibiotic biosynthesis</keyword>
<dbReference type="Gene3D" id="1.10.1200.10">
    <property type="entry name" value="ACP-like"/>
    <property type="match status" value="1"/>
</dbReference>
<dbReference type="InterPro" id="IPR045851">
    <property type="entry name" value="AMP-bd_C_sf"/>
</dbReference>
<dbReference type="GO" id="GO:0009239">
    <property type="term" value="P:enterobactin biosynthetic process"/>
    <property type="evidence" value="ECO:0007669"/>
    <property type="project" value="TreeGrafter"/>
</dbReference>
<dbReference type="GO" id="GO:0043041">
    <property type="term" value="P:amino acid activation for nonribosomal peptide biosynthetic process"/>
    <property type="evidence" value="ECO:0007669"/>
    <property type="project" value="TreeGrafter"/>
</dbReference>
<evidence type="ECO:0000259" key="9">
    <source>
        <dbReference type="PROSITE" id="PS50075"/>
    </source>
</evidence>